<sequence>MKCWHCTQKVFVFLSWFGVETRANSVEDAKSSAIRRHRKNMARWSMEAIYIPESFFHDTQPWLISLHLRAGMTSMVPPETSTMNHKMIIYLTVFYGEYNCSGAGANMTVRAPYVEKLNDTQASLFLSVSFIDGDQWLQYYI</sequence>
<organism evidence="1 2">
    <name type="scientific">Populus alba</name>
    <name type="common">White poplar</name>
    <dbReference type="NCBI Taxonomy" id="43335"/>
    <lineage>
        <taxon>Eukaryota</taxon>
        <taxon>Viridiplantae</taxon>
        <taxon>Streptophyta</taxon>
        <taxon>Embryophyta</taxon>
        <taxon>Tracheophyta</taxon>
        <taxon>Spermatophyta</taxon>
        <taxon>Magnoliopsida</taxon>
        <taxon>eudicotyledons</taxon>
        <taxon>Gunneridae</taxon>
        <taxon>Pentapetalae</taxon>
        <taxon>rosids</taxon>
        <taxon>fabids</taxon>
        <taxon>Malpighiales</taxon>
        <taxon>Salicaceae</taxon>
        <taxon>Saliceae</taxon>
        <taxon>Populus</taxon>
    </lineage>
</organism>
<gene>
    <name evidence="1" type="ORF">D5086_011868</name>
</gene>
<protein>
    <submittedName>
        <fullName evidence="1">Uncharacterized protein</fullName>
    </submittedName>
</protein>
<accession>A0ACC4C0R3</accession>
<evidence type="ECO:0000313" key="1">
    <source>
        <dbReference type="EMBL" id="KAL3585001.1"/>
    </source>
</evidence>
<dbReference type="Proteomes" id="UP000309997">
    <property type="component" value="Unassembled WGS sequence"/>
</dbReference>
<comment type="caution">
    <text evidence="1">The sequence shown here is derived from an EMBL/GenBank/DDBJ whole genome shotgun (WGS) entry which is preliminary data.</text>
</comment>
<dbReference type="EMBL" id="RCHU02000006">
    <property type="protein sequence ID" value="KAL3585001.1"/>
    <property type="molecule type" value="Genomic_DNA"/>
</dbReference>
<evidence type="ECO:0000313" key="2">
    <source>
        <dbReference type="Proteomes" id="UP000309997"/>
    </source>
</evidence>
<name>A0ACC4C0R3_POPAL</name>
<reference evidence="1 2" key="1">
    <citation type="journal article" date="2024" name="Plant Biotechnol. J.">
        <title>Genome and CRISPR/Cas9 system of a widespread forest tree (Populus alba) in the world.</title>
        <authorList>
            <person name="Liu Y.J."/>
            <person name="Jiang P.F."/>
            <person name="Han X.M."/>
            <person name="Li X.Y."/>
            <person name="Wang H.M."/>
            <person name="Wang Y.J."/>
            <person name="Wang X.X."/>
            <person name="Zeng Q.Y."/>
        </authorList>
    </citation>
    <scope>NUCLEOTIDE SEQUENCE [LARGE SCALE GENOMIC DNA]</scope>
    <source>
        <strain evidence="2">cv. PAL-ZL1</strain>
    </source>
</reference>
<keyword evidence="2" id="KW-1185">Reference proteome</keyword>
<proteinExistence type="predicted"/>